<keyword evidence="4" id="KW-1185">Reference proteome</keyword>
<dbReference type="Gene3D" id="1.25.10.10">
    <property type="entry name" value="Leucine-rich Repeat Variant"/>
    <property type="match status" value="1"/>
</dbReference>
<protein>
    <submittedName>
        <fullName evidence="3">Wings apart protein</fullName>
    </submittedName>
</protein>
<dbReference type="InterPro" id="IPR022771">
    <property type="entry name" value="WAPL_C"/>
</dbReference>
<name>A0A7T8JTP0_CALRO</name>
<evidence type="ECO:0000313" key="4">
    <source>
        <dbReference type="Proteomes" id="UP000595437"/>
    </source>
</evidence>
<gene>
    <name evidence="3" type="ORF">FKW44_022662</name>
</gene>
<dbReference type="OrthoDB" id="78088at2759"/>
<dbReference type="InterPro" id="IPR012502">
    <property type="entry name" value="WAPL_dom"/>
</dbReference>
<dbReference type="PANTHER" id="PTHR22100:SF13">
    <property type="entry name" value="WINGS APART-LIKE PROTEIN HOMOLOG"/>
    <property type="match status" value="1"/>
</dbReference>
<evidence type="ECO:0000313" key="3">
    <source>
        <dbReference type="EMBL" id="QQP34688.1"/>
    </source>
</evidence>
<dbReference type="Proteomes" id="UP000595437">
    <property type="component" value="Chromosome 17"/>
</dbReference>
<reference evidence="4" key="1">
    <citation type="submission" date="2021-01" db="EMBL/GenBank/DDBJ databases">
        <title>Caligus Genome Assembly.</title>
        <authorList>
            <person name="Gallardo-Escarate C."/>
        </authorList>
    </citation>
    <scope>NUCLEOTIDE SEQUENCE [LARGE SCALE GENOMIC DNA]</scope>
</reference>
<dbReference type="PROSITE" id="PS51271">
    <property type="entry name" value="WAPL"/>
    <property type="match status" value="1"/>
</dbReference>
<evidence type="ECO:0000256" key="1">
    <source>
        <dbReference type="ARBA" id="ARBA00006854"/>
    </source>
</evidence>
<dbReference type="InterPro" id="IPR011989">
    <property type="entry name" value="ARM-like"/>
</dbReference>
<evidence type="ECO:0000259" key="2">
    <source>
        <dbReference type="PROSITE" id="PS51271"/>
    </source>
</evidence>
<comment type="similarity">
    <text evidence="1">Belongs to the WAPL family.</text>
</comment>
<dbReference type="EMBL" id="CP045906">
    <property type="protein sequence ID" value="QQP34688.1"/>
    <property type="molecule type" value="Genomic_DNA"/>
</dbReference>
<proteinExistence type="inferred from homology"/>
<dbReference type="PANTHER" id="PTHR22100">
    <property type="entry name" value="WINGS APART-LIKE PROTEIN HOMOLOG"/>
    <property type="match status" value="1"/>
</dbReference>
<accession>A0A7T8JTP0</accession>
<dbReference type="AlphaFoldDB" id="A0A7T8JTP0"/>
<sequence>MESNFRMHLRAHSCAPKFFTELRDSPGKASLALCAAAVLFVLSQDRLNMDLDKNSLELMLNLLDTESRGEEELMDEREFLRNKGKVRDLVAAMKARGMLRISPWIRSVQITSHGNPAFPHIKTGRGLV</sequence>
<dbReference type="Pfam" id="PF07814">
    <property type="entry name" value="WAPL"/>
    <property type="match status" value="1"/>
</dbReference>
<organism evidence="3 4">
    <name type="scientific">Caligus rogercresseyi</name>
    <name type="common">Sea louse</name>
    <dbReference type="NCBI Taxonomy" id="217165"/>
    <lineage>
        <taxon>Eukaryota</taxon>
        <taxon>Metazoa</taxon>
        <taxon>Ecdysozoa</taxon>
        <taxon>Arthropoda</taxon>
        <taxon>Crustacea</taxon>
        <taxon>Multicrustacea</taxon>
        <taxon>Hexanauplia</taxon>
        <taxon>Copepoda</taxon>
        <taxon>Siphonostomatoida</taxon>
        <taxon>Caligidae</taxon>
        <taxon>Caligus</taxon>
    </lineage>
</organism>
<dbReference type="InterPro" id="IPR039874">
    <property type="entry name" value="WAPL"/>
</dbReference>
<feature type="domain" description="WAPL" evidence="2">
    <location>
        <begin position="1"/>
        <end position="66"/>
    </location>
</feature>